<dbReference type="AlphaFoldDB" id="A7EX09"/>
<protein>
    <recommendedName>
        <fullName evidence="3">Aminoglycoside phosphotransferase domain-containing protein</fullName>
    </recommendedName>
</protein>
<sequence length="297" mass="33843">MYPSQDSKYGKDISDHLFAARNRIRELRKVLDDIHFNEAMHFDSLAQKEQERVFIVWFQTLLKDEPEQLACGLAGKHRPGNGLTAVRWKTGGYNVTFRVNYDDGFQAIVRFAALGQSLYRTEKVGNEATVLQYFRKNTNIPVPRLLGVGKIALAPYIVEEFVEGELASGPFMESRIERQNLDSNVGEQKLKVLYREMAGIVLEMSKPEFTHIGSLVQTENEYALGRRPLIKYVNELAMKANLAPQHFPTSNSIYTTSVGYFGSLVEQHMAQLRNQRNDCVKDEDDCKKKIHSSLPHA</sequence>
<dbReference type="Proteomes" id="UP000001312">
    <property type="component" value="Unassembled WGS sequence"/>
</dbReference>
<reference evidence="2" key="1">
    <citation type="journal article" date="2011" name="PLoS Genet.">
        <title>Genomic analysis of the necrotrophic fungal pathogens Sclerotinia sclerotiorum and Botrytis cinerea.</title>
        <authorList>
            <person name="Amselem J."/>
            <person name="Cuomo C.A."/>
            <person name="van Kan J.A."/>
            <person name="Viaud M."/>
            <person name="Benito E.P."/>
            <person name="Couloux A."/>
            <person name="Coutinho P.M."/>
            <person name="de Vries R.P."/>
            <person name="Dyer P.S."/>
            <person name="Fillinger S."/>
            <person name="Fournier E."/>
            <person name="Gout L."/>
            <person name="Hahn M."/>
            <person name="Kohn L."/>
            <person name="Lapalu N."/>
            <person name="Plummer K.M."/>
            <person name="Pradier J.M."/>
            <person name="Quevillon E."/>
            <person name="Sharon A."/>
            <person name="Simon A."/>
            <person name="ten Have A."/>
            <person name="Tudzynski B."/>
            <person name="Tudzynski P."/>
            <person name="Wincker P."/>
            <person name="Andrew M."/>
            <person name="Anthouard V."/>
            <person name="Beever R.E."/>
            <person name="Beffa R."/>
            <person name="Benoit I."/>
            <person name="Bouzid O."/>
            <person name="Brault B."/>
            <person name="Chen Z."/>
            <person name="Choquer M."/>
            <person name="Collemare J."/>
            <person name="Cotton P."/>
            <person name="Danchin E.G."/>
            <person name="Da Silva C."/>
            <person name="Gautier A."/>
            <person name="Giraud C."/>
            <person name="Giraud T."/>
            <person name="Gonzalez C."/>
            <person name="Grossetete S."/>
            <person name="Guldener U."/>
            <person name="Henrissat B."/>
            <person name="Howlett B.J."/>
            <person name="Kodira C."/>
            <person name="Kretschmer M."/>
            <person name="Lappartient A."/>
            <person name="Leroch M."/>
            <person name="Levis C."/>
            <person name="Mauceli E."/>
            <person name="Neuveglise C."/>
            <person name="Oeser B."/>
            <person name="Pearson M."/>
            <person name="Poulain J."/>
            <person name="Poussereau N."/>
            <person name="Quesneville H."/>
            <person name="Rascle C."/>
            <person name="Schumacher J."/>
            <person name="Segurens B."/>
            <person name="Sexton A."/>
            <person name="Silva E."/>
            <person name="Sirven C."/>
            <person name="Soanes D.M."/>
            <person name="Talbot N.J."/>
            <person name="Templeton M."/>
            <person name="Yandava C."/>
            <person name="Yarden O."/>
            <person name="Zeng Q."/>
            <person name="Rollins J.A."/>
            <person name="Lebrun M.H."/>
            <person name="Dickman M."/>
        </authorList>
    </citation>
    <scope>NUCLEOTIDE SEQUENCE [LARGE SCALE GENOMIC DNA]</scope>
    <source>
        <strain evidence="2">ATCC 18683 / 1980 / Ss-1</strain>
    </source>
</reference>
<dbReference type="PANTHER" id="PTHR21310">
    <property type="entry name" value="AMINOGLYCOSIDE PHOSPHOTRANSFERASE-RELATED-RELATED"/>
    <property type="match status" value="1"/>
</dbReference>
<dbReference type="RefSeq" id="XP_001589235.1">
    <property type="nucleotide sequence ID" value="XM_001589185.1"/>
</dbReference>
<dbReference type="InterPro" id="IPR011009">
    <property type="entry name" value="Kinase-like_dom_sf"/>
</dbReference>
<dbReference type="PANTHER" id="PTHR21310:SF37">
    <property type="entry name" value="AMINOGLYCOSIDE PHOSPHOTRANSFERASE DOMAIN-CONTAINING PROTEIN"/>
    <property type="match status" value="1"/>
</dbReference>
<gene>
    <name evidence="1" type="ORF">SS1G_09868</name>
</gene>
<dbReference type="InParanoid" id="A7EX09"/>
<name>A7EX09_SCLS1</name>
<dbReference type="GeneID" id="5485245"/>
<dbReference type="KEGG" id="ssl:SS1G_09868"/>
<accession>A7EX09</accession>
<evidence type="ECO:0008006" key="3">
    <source>
        <dbReference type="Google" id="ProtNLM"/>
    </source>
</evidence>
<proteinExistence type="predicted"/>
<keyword evidence="2" id="KW-1185">Reference proteome</keyword>
<evidence type="ECO:0000313" key="2">
    <source>
        <dbReference type="Proteomes" id="UP000001312"/>
    </source>
</evidence>
<dbReference type="InterPro" id="IPR051678">
    <property type="entry name" value="AGP_Transferase"/>
</dbReference>
<dbReference type="EMBL" id="CH476634">
    <property type="protein sequence ID" value="EDN94001.1"/>
    <property type="molecule type" value="Genomic_DNA"/>
</dbReference>
<dbReference type="SUPFAM" id="SSF56112">
    <property type="entry name" value="Protein kinase-like (PK-like)"/>
    <property type="match status" value="1"/>
</dbReference>
<organism evidence="1 2">
    <name type="scientific">Sclerotinia sclerotiorum (strain ATCC 18683 / 1980 / Ss-1)</name>
    <name type="common">White mold</name>
    <name type="synonym">Whetzelinia sclerotiorum</name>
    <dbReference type="NCBI Taxonomy" id="665079"/>
    <lineage>
        <taxon>Eukaryota</taxon>
        <taxon>Fungi</taxon>
        <taxon>Dikarya</taxon>
        <taxon>Ascomycota</taxon>
        <taxon>Pezizomycotina</taxon>
        <taxon>Leotiomycetes</taxon>
        <taxon>Helotiales</taxon>
        <taxon>Sclerotiniaceae</taxon>
        <taxon>Sclerotinia</taxon>
    </lineage>
</organism>
<dbReference type="OMA" id="KIYYQIA"/>
<evidence type="ECO:0000313" key="1">
    <source>
        <dbReference type="EMBL" id="EDN94001.1"/>
    </source>
</evidence>